<dbReference type="PROSITE" id="PS50109">
    <property type="entry name" value="HIS_KIN"/>
    <property type="match status" value="1"/>
</dbReference>
<dbReference type="GO" id="GO:0000160">
    <property type="term" value="P:phosphorelay signal transduction system"/>
    <property type="evidence" value="ECO:0007669"/>
    <property type="project" value="UniProtKB-KW"/>
</dbReference>
<evidence type="ECO:0000259" key="6">
    <source>
        <dbReference type="PROSITE" id="PS50109"/>
    </source>
</evidence>
<dbReference type="InterPro" id="IPR005467">
    <property type="entry name" value="His_kinase_dom"/>
</dbReference>
<gene>
    <name evidence="7" type="ORF">S12H4_32175</name>
</gene>
<dbReference type="PANTHER" id="PTHR43711:SF26">
    <property type="entry name" value="SENSOR HISTIDINE KINASE RCSC"/>
    <property type="match status" value="1"/>
</dbReference>
<protein>
    <recommendedName>
        <fullName evidence="2">histidine kinase</fullName>
        <ecNumber evidence="2">2.7.13.3</ecNumber>
    </recommendedName>
</protein>
<dbReference type="AlphaFoldDB" id="X1TAA9"/>
<feature type="domain" description="Histidine kinase" evidence="6">
    <location>
        <begin position="1"/>
        <end position="82"/>
    </location>
</feature>
<organism evidence="7">
    <name type="scientific">marine sediment metagenome</name>
    <dbReference type="NCBI Taxonomy" id="412755"/>
    <lineage>
        <taxon>unclassified sequences</taxon>
        <taxon>metagenomes</taxon>
        <taxon>ecological metagenomes</taxon>
    </lineage>
</organism>
<evidence type="ECO:0000256" key="1">
    <source>
        <dbReference type="ARBA" id="ARBA00000085"/>
    </source>
</evidence>
<dbReference type="Pfam" id="PF02518">
    <property type="entry name" value="HATPase_c"/>
    <property type="match status" value="1"/>
</dbReference>
<sequence>KDEIQHLKMEFIDNGVGIEDFRKKSVFDRGYKSDKNVSGMGLGLSLVKTIIDSYHGDIWVEDNVEGDFTKGSNFILIIPEIE</sequence>
<evidence type="ECO:0000256" key="5">
    <source>
        <dbReference type="ARBA" id="ARBA00023012"/>
    </source>
</evidence>
<dbReference type="InterPro" id="IPR036890">
    <property type="entry name" value="HATPase_C_sf"/>
</dbReference>
<proteinExistence type="predicted"/>
<keyword evidence="4" id="KW-0418">Kinase</keyword>
<dbReference type="GO" id="GO:0004673">
    <property type="term" value="F:protein histidine kinase activity"/>
    <property type="evidence" value="ECO:0007669"/>
    <property type="project" value="UniProtKB-EC"/>
</dbReference>
<evidence type="ECO:0000313" key="7">
    <source>
        <dbReference type="EMBL" id="GAJ02278.1"/>
    </source>
</evidence>
<evidence type="ECO:0000256" key="2">
    <source>
        <dbReference type="ARBA" id="ARBA00012438"/>
    </source>
</evidence>
<comment type="caution">
    <text evidence="7">The sequence shown here is derived from an EMBL/GenBank/DDBJ whole genome shotgun (WGS) entry which is preliminary data.</text>
</comment>
<feature type="non-terminal residue" evidence="7">
    <location>
        <position position="1"/>
    </location>
</feature>
<dbReference type="PRINTS" id="PR00344">
    <property type="entry name" value="BCTRLSENSOR"/>
</dbReference>
<comment type="catalytic activity">
    <reaction evidence="1">
        <text>ATP + protein L-histidine = ADP + protein N-phospho-L-histidine.</text>
        <dbReference type="EC" id="2.7.13.3"/>
    </reaction>
</comment>
<reference evidence="7" key="1">
    <citation type="journal article" date="2014" name="Front. Microbiol.">
        <title>High frequency of phylogenetically diverse reductive dehalogenase-homologous genes in deep subseafloor sedimentary metagenomes.</title>
        <authorList>
            <person name="Kawai M."/>
            <person name="Futagami T."/>
            <person name="Toyoda A."/>
            <person name="Takaki Y."/>
            <person name="Nishi S."/>
            <person name="Hori S."/>
            <person name="Arai W."/>
            <person name="Tsubouchi T."/>
            <person name="Morono Y."/>
            <person name="Uchiyama I."/>
            <person name="Ito T."/>
            <person name="Fujiyama A."/>
            <person name="Inagaki F."/>
            <person name="Takami H."/>
        </authorList>
    </citation>
    <scope>NUCLEOTIDE SEQUENCE</scope>
    <source>
        <strain evidence="7">Expedition CK06-06</strain>
    </source>
</reference>
<keyword evidence="5" id="KW-0902">Two-component regulatory system</keyword>
<dbReference type="InterPro" id="IPR003594">
    <property type="entry name" value="HATPase_dom"/>
</dbReference>
<dbReference type="EMBL" id="BARW01018844">
    <property type="protein sequence ID" value="GAJ02278.1"/>
    <property type="molecule type" value="Genomic_DNA"/>
</dbReference>
<dbReference type="SUPFAM" id="SSF55874">
    <property type="entry name" value="ATPase domain of HSP90 chaperone/DNA topoisomerase II/histidine kinase"/>
    <property type="match status" value="1"/>
</dbReference>
<dbReference type="Gene3D" id="3.30.565.10">
    <property type="entry name" value="Histidine kinase-like ATPase, C-terminal domain"/>
    <property type="match status" value="1"/>
</dbReference>
<evidence type="ECO:0000256" key="4">
    <source>
        <dbReference type="ARBA" id="ARBA00022777"/>
    </source>
</evidence>
<keyword evidence="3" id="KW-0808">Transferase</keyword>
<name>X1TAA9_9ZZZZ</name>
<dbReference type="InterPro" id="IPR004358">
    <property type="entry name" value="Sig_transdc_His_kin-like_C"/>
</dbReference>
<dbReference type="InterPro" id="IPR050736">
    <property type="entry name" value="Sensor_HK_Regulatory"/>
</dbReference>
<dbReference type="EC" id="2.7.13.3" evidence="2"/>
<accession>X1TAA9</accession>
<dbReference type="PANTHER" id="PTHR43711">
    <property type="entry name" value="TWO-COMPONENT HISTIDINE KINASE"/>
    <property type="match status" value="1"/>
</dbReference>
<evidence type="ECO:0000256" key="3">
    <source>
        <dbReference type="ARBA" id="ARBA00022679"/>
    </source>
</evidence>